<dbReference type="SUPFAM" id="SSF49599">
    <property type="entry name" value="TRAF domain-like"/>
    <property type="match status" value="1"/>
</dbReference>
<proteinExistence type="predicted"/>
<reference evidence="1" key="1">
    <citation type="journal article" date="2023" name="Nat. Commun.">
        <title>Diploid and tetraploid genomes of Acorus and the evolution of monocots.</title>
        <authorList>
            <person name="Ma L."/>
            <person name="Liu K.W."/>
            <person name="Li Z."/>
            <person name="Hsiao Y.Y."/>
            <person name="Qi Y."/>
            <person name="Fu T."/>
            <person name="Tang G.D."/>
            <person name="Zhang D."/>
            <person name="Sun W.H."/>
            <person name="Liu D.K."/>
            <person name="Li Y."/>
            <person name="Chen G.Z."/>
            <person name="Liu X.D."/>
            <person name="Liao X.Y."/>
            <person name="Jiang Y.T."/>
            <person name="Yu X."/>
            <person name="Hao Y."/>
            <person name="Huang J."/>
            <person name="Zhao X.W."/>
            <person name="Ke S."/>
            <person name="Chen Y.Y."/>
            <person name="Wu W.L."/>
            <person name="Hsu J.L."/>
            <person name="Lin Y.F."/>
            <person name="Huang M.D."/>
            <person name="Li C.Y."/>
            <person name="Huang L."/>
            <person name="Wang Z.W."/>
            <person name="Zhao X."/>
            <person name="Zhong W.Y."/>
            <person name="Peng D.H."/>
            <person name="Ahmad S."/>
            <person name="Lan S."/>
            <person name="Zhang J.S."/>
            <person name="Tsai W.C."/>
            <person name="Van de Peer Y."/>
            <person name="Liu Z.J."/>
        </authorList>
    </citation>
    <scope>NUCLEOTIDE SEQUENCE</scope>
    <source>
        <strain evidence="1">CP</strain>
    </source>
</reference>
<organism evidence="1 2">
    <name type="scientific">Acorus calamus</name>
    <name type="common">Sweet flag</name>
    <dbReference type="NCBI Taxonomy" id="4465"/>
    <lineage>
        <taxon>Eukaryota</taxon>
        <taxon>Viridiplantae</taxon>
        <taxon>Streptophyta</taxon>
        <taxon>Embryophyta</taxon>
        <taxon>Tracheophyta</taxon>
        <taxon>Spermatophyta</taxon>
        <taxon>Magnoliopsida</taxon>
        <taxon>Liliopsida</taxon>
        <taxon>Acoraceae</taxon>
        <taxon>Acorus</taxon>
    </lineage>
</organism>
<keyword evidence="2" id="KW-1185">Reference proteome</keyword>
<evidence type="ECO:0000313" key="2">
    <source>
        <dbReference type="Proteomes" id="UP001180020"/>
    </source>
</evidence>
<comment type="caution">
    <text evidence="1">The sequence shown here is derived from an EMBL/GenBank/DDBJ whole genome shotgun (WGS) entry which is preliminary data.</text>
</comment>
<dbReference type="EMBL" id="JAUJYO010000003">
    <property type="protein sequence ID" value="KAK1320559.1"/>
    <property type="molecule type" value="Genomic_DNA"/>
</dbReference>
<sequence>MGTLTAQKQSIVNDALFFTAEPLYQKDAFALQGITNSRFIRRASDCLPVRVIEAKHPKRHSVVYFDLTQEECEKMCHLGFVFSEPYHLGKQKFSLQAKYMSQYYNYAYSNYFGLYLSTNESCFYDIVVKYEFSVRKKPDERFVMKQTGAWTFKDSKTLGINDLFVMTWSSLMASDFFISGMLHLRAKLTIG</sequence>
<dbReference type="AlphaFoldDB" id="A0AAV9F5Q1"/>
<dbReference type="GO" id="GO:0005634">
    <property type="term" value="C:nucleus"/>
    <property type="evidence" value="ECO:0007669"/>
    <property type="project" value="TreeGrafter"/>
</dbReference>
<protein>
    <submittedName>
        <fullName evidence="1">BTB/POZ domain-containing protein POB1</fullName>
    </submittedName>
</protein>
<accession>A0AAV9F5Q1</accession>
<dbReference type="PANTHER" id="PTHR46336:SF3">
    <property type="entry name" value="BTB_POZ DOMAIN-CONTAINING PROTEIN POB1"/>
    <property type="match status" value="1"/>
</dbReference>
<name>A0AAV9F5Q1_ACOCL</name>
<dbReference type="PANTHER" id="PTHR46336">
    <property type="entry name" value="OS02G0260700 PROTEIN"/>
    <property type="match status" value="1"/>
</dbReference>
<reference evidence="1" key="2">
    <citation type="submission" date="2023-06" db="EMBL/GenBank/DDBJ databases">
        <authorList>
            <person name="Ma L."/>
            <person name="Liu K.-W."/>
            <person name="Li Z."/>
            <person name="Hsiao Y.-Y."/>
            <person name="Qi Y."/>
            <person name="Fu T."/>
            <person name="Tang G."/>
            <person name="Zhang D."/>
            <person name="Sun W.-H."/>
            <person name="Liu D.-K."/>
            <person name="Li Y."/>
            <person name="Chen G.-Z."/>
            <person name="Liu X.-D."/>
            <person name="Liao X.-Y."/>
            <person name="Jiang Y.-T."/>
            <person name="Yu X."/>
            <person name="Hao Y."/>
            <person name="Huang J."/>
            <person name="Zhao X.-W."/>
            <person name="Ke S."/>
            <person name="Chen Y.-Y."/>
            <person name="Wu W.-L."/>
            <person name="Hsu J.-L."/>
            <person name="Lin Y.-F."/>
            <person name="Huang M.-D."/>
            <person name="Li C.-Y."/>
            <person name="Huang L."/>
            <person name="Wang Z.-W."/>
            <person name="Zhao X."/>
            <person name="Zhong W.-Y."/>
            <person name="Peng D.-H."/>
            <person name="Ahmad S."/>
            <person name="Lan S."/>
            <person name="Zhang J.-S."/>
            <person name="Tsai W.-C."/>
            <person name="Van De Peer Y."/>
            <person name="Liu Z.-J."/>
        </authorList>
    </citation>
    <scope>NUCLEOTIDE SEQUENCE</scope>
    <source>
        <strain evidence="1">CP</strain>
        <tissue evidence="1">Leaves</tissue>
    </source>
</reference>
<gene>
    <name evidence="1" type="primary">POB1</name>
    <name evidence="1" type="ORF">QJS10_CPA03g01076</name>
</gene>
<evidence type="ECO:0000313" key="1">
    <source>
        <dbReference type="EMBL" id="KAK1320559.1"/>
    </source>
</evidence>
<dbReference type="Proteomes" id="UP001180020">
    <property type="component" value="Unassembled WGS sequence"/>
</dbReference>
<dbReference type="GO" id="GO:0010114">
    <property type="term" value="P:response to red light"/>
    <property type="evidence" value="ECO:0007669"/>
    <property type="project" value="TreeGrafter"/>
</dbReference>
<dbReference type="InterPro" id="IPR045890">
    <property type="entry name" value="POB1-like"/>
</dbReference>